<protein>
    <submittedName>
        <fullName evidence="1">Uncharacterized protein</fullName>
    </submittedName>
</protein>
<reference evidence="1 2" key="1">
    <citation type="journal article" date="2015" name="G3 (Bethesda)">
        <title>Insights into Ongoing Evolution of the Hexachlorocyclohexane Catabolic Pathway from Comparative Genomics of Ten Sphingomonadaceae Strains.</title>
        <authorList>
            <person name="Pearce S.L."/>
            <person name="Oakeshott J.G."/>
            <person name="Pandey G."/>
        </authorList>
    </citation>
    <scope>NUCLEOTIDE SEQUENCE [LARGE SCALE GENOMIC DNA]</scope>
    <source>
        <strain evidence="1 2">LL02</strain>
    </source>
</reference>
<dbReference type="Proteomes" id="UP000052268">
    <property type="component" value="Unassembled WGS sequence"/>
</dbReference>
<sequence length="120" mass="13698">MPAPALDEEPVLPPGFEDLLEFVPHWIGETAQERWDIRARATMAEITRFYDVLLSRSEAILDHVETFPLDAMPAPTLRLFRLQLALAHAAMSVELHKQPRAHNSPYPHQVRILRTAEPTL</sequence>
<proteinExistence type="predicted"/>
<comment type="caution">
    <text evidence="1">The sequence shown here is derived from an EMBL/GenBank/DDBJ whole genome shotgun (WGS) entry which is preliminary data.</text>
</comment>
<dbReference type="RefSeq" id="WP_007682395.1">
    <property type="nucleotide sequence ID" value="NZ_KQ130469.1"/>
</dbReference>
<dbReference type="GeneID" id="29272238"/>
<keyword evidence="2" id="KW-1185">Reference proteome</keyword>
<dbReference type="OrthoDB" id="7474368at2"/>
<dbReference type="PATRIC" id="fig|1114963.3.peg.5217"/>
<accession>A0A0J7XE15</accession>
<organism evidence="1 2">
    <name type="scientific">Novosphingobium barchaimii LL02</name>
    <dbReference type="NCBI Taxonomy" id="1114963"/>
    <lineage>
        <taxon>Bacteria</taxon>
        <taxon>Pseudomonadati</taxon>
        <taxon>Pseudomonadota</taxon>
        <taxon>Alphaproteobacteria</taxon>
        <taxon>Sphingomonadales</taxon>
        <taxon>Sphingomonadaceae</taxon>
        <taxon>Novosphingobium</taxon>
    </lineage>
</organism>
<dbReference type="EMBL" id="JACU01000025">
    <property type="protein sequence ID" value="KMS50321.1"/>
    <property type="molecule type" value="Genomic_DNA"/>
</dbReference>
<name>A0A0J7XE15_9SPHN</name>
<evidence type="ECO:0000313" key="1">
    <source>
        <dbReference type="EMBL" id="KMS50321.1"/>
    </source>
</evidence>
<gene>
    <name evidence="1" type="ORF">V474_12805</name>
</gene>
<evidence type="ECO:0000313" key="2">
    <source>
        <dbReference type="Proteomes" id="UP000052268"/>
    </source>
</evidence>
<dbReference type="AlphaFoldDB" id="A0A0J7XE15"/>